<dbReference type="InterPro" id="IPR003594">
    <property type="entry name" value="HATPase_dom"/>
</dbReference>
<evidence type="ECO:0000256" key="3">
    <source>
        <dbReference type="ARBA" id="ARBA00022553"/>
    </source>
</evidence>
<reference evidence="11" key="1">
    <citation type="submission" date="2021-01" db="EMBL/GenBank/DDBJ databases">
        <title>Whole genome shotgun sequence of Dactylosporangium siamense NBRC 106093.</title>
        <authorList>
            <person name="Komaki H."/>
            <person name="Tamura T."/>
        </authorList>
    </citation>
    <scope>NUCLEOTIDE SEQUENCE</scope>
    <source>
        <strain evidence="11">NBRC 106093</strain>
    </source>
</reference>
<dbReference type="SMART" id="SM00387">
    <property type="entry name" value="HATPase_c"/>
    <property type="match status" value="1"/>
</dbReference>
<evidence type="ECO:0000256" key="9">
    <source>
        <dbReference type="SAM" id="MobiDB-lite"/>
    </source>
</evidence>
<dbReference type="CDD" id="cd16917">
    <property type="entry name" value="HATPase_UhpB-NarQ-NarX-like"/>
    <property type="match status" value="1"/>
</dbReference>
<keyword evidence="8" id="KW-0902">Two-component regulatory system</keyword>
<dbReference type="InterPro" id="IPR035965">
    <property type="entry name" value="PAS-like_dom_sf"/>
</dbReference>
<sequence>MYWQAFRAAPEALIVLDAAGVVRLASSAAEGLFGRVTADLVGRRVDELLISDPRGALPEPSGGQESDGEPIYTTSAIRQPDGAELPVDVRLRTLPGDPSGLVVLAVDDQGSGGLSRASLEHRVARLQQAGVAQEQALGDVILNQERERARIAAGVHDDSLQVITAAMLRLQHLRRRLREPRDLELLGKLEDSLALAADRLRRLIFDFRPPKLSSEGLAAATRDLLDGLAEDHSLVVHLDNRLRDEPALPTRLLLFRMLQEAVANVAKHADADECTVVLGEQDDGYLVRVVDDGIGAENVEGHVEADFETPAGHLGLILMRERAALAGGWIRISSVAGSGTTVTFWVPRGADLQSKGAA</sequence>
<dbReference type="GO" id="GO:0000155">
    <property type="term" value="F:phosphorelay sensor kinase activity"/>
    <property type="evidence" value="ECO:0007669"/>
    <property type="project" value="InterPro"/>
</dbReference>
<organism evidence="11 12">
    <name type="scientific">Dactylosporangium siamense</name>
    <dbReference type="NCBI Taxonomy" id="685454"/>
    <lineage>
        <taxon>Bacteria</taxon>
        <taxon>Bacillati</taxon>
        <taxon>Actinomycetota</taxon>
        <taxon>Actinomycetes</taxon>
        <taxon>Micromonosporales</taxon>
        <taxon>Micromonosporaceae</taxon>
        <taxon>Dactylosporangium</taxon>
    </lineage>
</organism>
<name>A0A919PP89_9ACTN</name>
<dbReference type="InterPro" id="IPR050482">
    <property type="entry name" value="Sensor_HK_TwoCompSys"/>
</dbReference>
<evidence type="ECO:0000256" key="2">
    <source>
        <dbReference type="ARBA" id="ARBA00012438"/>
    </source>
</evidence>
<dbReference type="NCBIfam" id="TIGR00229">
    <property type="entry name" value="sensory_box"/>
    <property type="match status" value="1"/>
</dbReference>
<evidence type="ECO:0000313" key="12">
    <source>
        <dbReference type="Proteomes" id="UP000660611"/>
    </source>
</evidence>
<keyword evidence="7" id="KW-0067">ATP-binding</keyword>
<comment type="caution">
    <text evidence="11">The sequence shown here is derived from an EMBL/GenBank/DDBJ whole genome shotgun (WGS) entry which is preliminary data.</text>
</comment>
<dbReference type="GO" id="GO:0005524">
    <property type="term" value="F:ATP binding"/>
    <property type="evidence" value="ECO:0007669"/>
    <property type="project" value="UniProtKB-KW"/>
</dbReference>
<protein>
    <recommendedName>
        <fullName evidence="2">histidine kinase</fullName>
        <ecNumber evidence="2">2.7.13.3</ecNumber>
    </recommendedName>
</protein>
<evidence type="ECO:0000313" key="11">
    <source>
        <dbReference type="EMBL" id="GIG48226.1"/>
    </source>
</evidence>
<dbReference type="Gene3D" id="3.30.565.10">
    <property type="entry name" value="Histidine kinase-like ATPase, C-terminal domain"/>
    <property type="match status" value="1"/>
</dbReference>
<evidence type="ECO:0000256" key="5">
    <source>
        <dbReference type="ARBA" id="ARBA00022741"/>
    </source>
</evidence>
<feature type="region of interest" description="Disordered" evidence="9">
    <location>
        <begin position="52"/>
        <end position="71"/>
    </location>
</feature>
<dbReference type="InterPro" id="IPR000014">
    <property type="entry name" value="PAS"/>
</dbReference>
<keyword evidence="5" id="KW-0547">Nucleotide-binding</keyword>
<dbReference type="Proteomes" id="UP000660611">
    <property type="component" value="Unassembled WGS sequence"/>
</dbReference>
<dbReference type="EMBL" id="BONQ01000096">
    <property type="protein sequence ID" value="GIG48226.1"/>
    <property type="molecule type" value="Genomic_DNA"/>
</dbReference>
<dbReference type="Gene3D" id="3.30.450.20">
    <property type="entry name" value="PAS domain"/>
    <property type="match status" value="1"/>
</dbReference>
<dbReference type="CDD" id="cd00130">
    <property type="entry name" value="PAS"/>
    <property type="match status" value="1"/>
</dbReference>
<dbReference type="SUPFAM" id="SSF55785">
    <property type="entry name" value="PYP-like sensor domain (PAS domain)"/>
    <property type="match status" value="1"/>
</dbReference>
<dbReference type="Pfam" id="PF02518">
    <property type="entry name" value="HATPase_c"/>
    <property type="match status" value="1"/>
</dbReference>
<feature type="domain" description="PAS" evidence="10">
    <location>
        <begin position="1"/>
        <end position="49"/>
    </location>
</feature>
<dbReference type="PANTHER" id="PTHR24421">
    <property type="entry name" value="NITRATE/NITRITE SENSOR PROTEIN NARX-RELATED"/>
    <property type="match status" value="1"/>
</dbReference>
<dbReference type="EC" id="2.7.13.3" evidence="2"/>
<dbReference type="PANTHER" id="PTHR24421:SF10">
    <property type="entry name" value="NITRATE_NITRITE SENSOR PROTEIN NARQ"/>
    <property type="match status" value="1"/>
</dbReference>
<evidence type="ECO:0000256" key="1">
    <source>
        <dbReference type="ARBA" id="ARBA00000085"/>
    </source>
</evidence>
<dbReference type="InterPro" id="IPR011712">
    <property type="entry name" value="Sig_transdc_His_kin_sub3_dim/P"/>
</dbReference>
<dbReference type="InterPro" id="IPR013656">
    <property type="entry name" value="PAS_4"/>
</dbReference>
<evidence type="ECO:0000256" key="4">
    <source>
        <dbReference type="ARBA" id="ARBA00022679"/>
    </source>
</evidence>
<dbReference type="SUPFAM" id="SSF55874">
    <property type="entry name" value="ATPase domain of HSP90 chaperone/DNA topoisomerase II/histidine kinase"/>
    <property type="match status" value="1"/>
</dbReference>
<keyword evidence="12" id="KW-1185">Reference proteome</keyword>
<dbReference type="RefSeq" id="WP_203849935.1">
    <property type="nucleotide sequence ID" value="NZ_BAAAVW010000022.1"/>
</dbReference>
<accession>A0A919PP89</accession>
<proteinExistence type="predicted"/>
<dbReference type="InterPro" id="IPR036890">
    <property type="entry name" value="HATPase_C_sf"/>
</dbReference>
<evidence type="ECO:0000256" key="7">
    <source>
        <dbReference type="ARBA" id="ARBA00022840"/>
    </source>
</evidence>
<evidence type="ECO:0000259" key="10">
    <source>
        <dbReference type="PROSITE" id="PS50112"/>
    </source>
</evidence>
<keyword evidence="4" id="KW-0808">Transferase</keyword>
<keyword evidence="6" id="KW-0418">Kinase</keyword>
<dbReference type="Pfam" id="PF08448">
    <property type="entry name" value="PAS_4"/>
    <property type="match status" value="1"/>
</dbReference>
<dbReference type="GO" id="GO:0046983">
    <property type="term" value="F:protein dimerization activity"/>
    <property type="evidence" value="ECO:0007669"/>
    <property type="project" value="InterPro"/>
</dbReference>
<dbReference type="AlphaFoldDB" id="A0A919PP89"/>
<dbReference type="Pfam" id="PF07730">
    <property type="entry name" value="HisKA_3"/>
    <property type="match status" value="1"/>
</dbReference>
<evidence type="ECO:0000256" key="8">
    <source>
        <dbReference type="ARBA" id="ARBA00023012"/>
    </source>
</evidence>
<comment type="catalytic activity">
    <reaction evidence="1">
        <text>ATP + protein L-histidine = ADP + protein N-phospho-L-histidine.</text>
        <dbReference type="EC" id="2.7.13.3"/>
    </reaction>
</comment>
<dbReference type="PROSITE" id="PS50112">
    <property type="entry name" value="PAS"/>
    <property type="match status" value="1"/>
</dbReference>
<keyword evidence="3" id="KW-0597">Phosphoprotein</keyword>
<evidence type="ECO:0000256" key="6">
    <source>
        <dbReference type="ARBA" id="ARBA00022777"/>
    </source>
</evidence>
<gene>
    <name evidence="11" type="ORF">Dsi01nite_062670</name>
</gene>
<dbReference type="GO" id="GO:0016020">
    <property type="term" value="C:membrane"/>
    <property type="evidence" value="ECO:0007669"/>
    <property type="project" value="InterPro"/>
</dbReference>